<feature type="domain" description="CBS" evidence="3">
    <location>
        <begin position="146"/>
        <end position="204"/>
    </location>
</feature>
<organism evidence="4 5">
    <name type="scientific">Solidesulfovibrio aerotolerans</name>
    <dbReference type="NCBI Taxonomy" id="295255"/>
    <lineage>
        <taxon>Bacteria</taxon>
        <taxon>Pseudomonadati</taxon>
        <taxon>Thermodesulfobacteriota</taxon>
        <taxon>Desulfovibrionia</taxon>
        <taxon>Desulfovibrionales</taxon>
        <taxon>Desulfovibrionaceae</taxon>
        <taxon>Solidesulfovibrio</taxon>
    </lineage>
</organism>
<dbReference type="SUPFAM" id="SSF54631">
    <property type="entry name" value="CBS-domain pair"/>
    <property type="match status" value="1"/>
</dbReference>
<dbReference type="Pfam" id="PF00571">
    <property type="entry name" value="CBS"/>
    <property type="match status" value="2"/>
</dbReference>
<comment type="caution">
    <text evidence="4">The sequence shown here is derived from an EMBL/GenBank/DDBJ whole genome shotgun (WGS) entry which is preliminary data.</text>
</comment>
<dbReference type="Gene3D" id="3.10.580.10">
    <property type="entry name" value="CBS-domain"/>
    <property type="match status" value="2"/>
</dbReference>
<dbReference type="PANTHER" id="PTHR43080:SF29">
    <property type="entry name" value="OS02G0818000 PROTEIN"/>
    <property type="match status" value="1"/>
</dbReference>
<evidence type="ECO:0000259" key="3">
    <source>
        <dbReference type="PROSITE" id="PS51371"/>
    </source>
</evidence>
<evidence type="ECO:0000313" key="4">
    <source>
        <dbReference type="EMBL" id="MYL81706.1"/>
    </source>
</evidence>
<dbReference type="EMBL" id="WVUD01000001">
    <property type="protein sequence ID" value="MYL81706.1"/>
    <property type="molecule type" value="Genomic_DNA"/>
</dbReference>
<evidence type="ECO:0000313" key="5">
    <source>
        <dbReference type="Proteomes" id="UP000482487"/>
    </source>
</evidence>
<evidence type="ECO:0000256" key="1">
    <source>
        <dbReference type="ARBA" id="ARBA00023122"/>
    </source>
</evidence>
<dbReference type="Proteomes" id="UP000482487">
    <property type="component" value="Unassembled WGS sequence"/>
</dbReference>
<evidence type="ECO:0000256" key="2">
    <source>
        <dbReference type="PROSITE-ProRule" id="PRU00703"/>
    </source>
</evidence>
<dbReference type="SMART" id="SM00116">
    <property type="entry name" value="CBS"/>
    <property type="match status" value="2"/>
</dbReference>
<name>A0A7C9IJT9_9BACT</name>
<protein>
    <submittedName>
        <fullName evidence="4">CBS domain-containing protein</fullName>
    </submittedName>
</protein>
<reference evidence="4 5" key="1">
    <citation type="submission" date="2020-01" db="EMBL/GenBank/DDBJ databases">
        <title>Genome sequence of Desulfovibrio aerotolerans DSM 16695(T).</title>
        <authorList>
            <person name="Karnachuk O."/>
            <person name="Avakyan M."/>
            <person name="Mardanov A."/>
            <person name="Kadnikov V."/>
            <person name="Ravin N."/>
        </authorList>
    </citation>
    <scope>NUCLEOTIDE SEQUENCE [LARGE SCALE GENOMIC DNA]</scope>
    <source>
        <strain evidence="4 5">DSM 16695</strain>
    </source>
</reference>
<proteinExistence type="predicted"/>
<dbReference type="PROSITE" id="PS51371">
    <property type="entry name" value="CBS"/>
    <property type="match status" value="2"/>
</dbReference>
<keyword evidence="5" id="KW-1185">Reference proteome</keyword>
<sequence length="204" mass="20672">MADMPDMAAMDEEDILDAMRHLGGYLDISPTDALALYRLAFAHAAARLGRDVPVAAIMTRDPVCAAPATTALAAAQAMAAAGVSGLPVLEGRSVVGVLSIKDLLRLLALPAEASAAALTARLLSPDACPGPLAAPTLGETPVADLMTSPAVVIGPDTPRSKAARLMAEQGINRLPVVDATGLCGIVSRGDVVRSCRGGDQGCPV</sequence>
<dbReference type="OrthoDB" id="9811720at2"/>
<dbReference type="PANTHER" id="PTHR43080">
    <property type="entry name" value="CBS DOMAIN-CONTAINING PROTEIN CBSX3, MITOCHONDRIAL"/>
    <property type="match status" value="1"/>
</dbReference>
<dbReference type="InterPro" id="IPR000644">
    <property type="entry name" value="CBS_dom"/>
</dbReference>
<dbReference type="AlphaFoldDB" id="A0A7C9IJT9"/>
<feature type="domain" description="CBS" evidence="3">
    <location>
        <begin position="58"/>
        <end position="114"/>
    </location>
</feature>
<gene>
    <name evidence="4" type="ORF">GTA51_00945</name>
</gene>
<keyword evidence="1 2" id="KW-0129">CBS domain</keyword>
<dbReference type="InterPro" id="IPR051257">
    <property type="entry name" value="Diverse_CBS-Domain"/>
</dbReference>
<accession>A0A7C9IJT9</accession>
<dbReference type="InterPro" id="IPR046342">
    <property type="entry name" value="CBS_dom_sf"/>
</dbReference>